<proteinExistence type="predicted"/>
<feature type="region of interest" description="Disordered" evidence="1">
    <location>
        <begin position="225"/>
        <end position="251"/>
    </location>
</feature>
<dbReference type="EMBL" id="OB660175">
    <property type="protein sequence ID" value="CAD7223262.1"/>
    <property type="molecule type" value="Genomic_DNA"/>
</dbReference>
<feature type="region of interest" description="Disordered" evidence="1">
    <location>
        <begin position="453"/>
        <end position="581"/>
    </location>
</feature>
<evidence type="ECO:0000256" key="1">
    <source>
        <dbReference type="SAM" id="MobiDB-lite"/>
    </source>
</evidence>
<feature type="compositionally biased region" description="Basic and acidic residues" evidence="1">
    <location>
        <begin position="319"/>
        <end position="331"/>
    </location>
</feature>
<feature type="region of interest" description="Disordered" evidence="1">
    <location>
        <begin position="741"/>
        <end position="777"/>
    </location>
</feature>
<dbReference type="SUPFAM" id="SSF47473">
    <property type="entry name" value="EF-hand"/>
    <property type="match status" value="1"/>
</dbReference>
<accession>A0A7R8W1U8</accession>
<dbReference type="InterPro" id="IPR011992">
    <property type="entry name" value="EF-hand-dom_pair"/>
</dbReference>
<feature type="compositionally biased region" description="Low complexity" evidence="1">
    <location>
        <begin position="746"/>
        <end position="761"/>
    </location>
</feature>
<dbReference type="InterPro" id="IPR059024">
    <property type="entry name" value="SYNRG_C"/>
</dbReference>
<dbReference type="PANTHER" id="PTHR15463:SF2">
    <property type="entry name" value="SYNERGIN GAMMA"/>
    <property type="match status" value="1"/>
</dbReference>
<dbReference type="PROSITE" id="PS50031">
    <property type="entry name" value="EH"/>
    <property type="match status" value="1"/>
</dbReference>
<feature type="region of interest" description="Disordered" evidence="1">
    <location>
        <begin position="304"/>
        <end position="438"/>
    </location>
</feature>
<feature type="compositionally biased region" description="Low complexity" evidence="1">
    <location>
        <begin position="233"/>
        <end position="242"/>
    </location>
</feature>
<dbReference type="InterPro" id="IPR000261">
    <property type="entry name" value="EH_dom"/>
</dbReference>
<dbReference type="AlphaFoldDB" id="A0A7R8W1U8"/>
<organism evidence="2">
    <name type="scientific">Cyprideis torosa</name>
    <dbReference type="NCBI Taxonomy" id="163714"/>
    <lineage>
        <taxon>Eukaryota</taxon>
        <taxon>Metazoa</taxon>
        <taxon>Ecdysozoa</taxon>
        <taxon>Arthropoda</taxon>
        <taxon>Crustacea</taxon>
        <taxon>Oligostraca</taxon>
        <taxon>Ostracoda</taxon>
        <taxon>Podocopa</taxon>
        <taxon>Podocopida</taxon>
        <taxon>Cytherocopina</taxon>
        <taxon>Cytheroidea</taxon>
        <taxon>Cytherideidae</taxon>
        <taxon>Cyprideis</taxon>
    </lineage>
</organism>
<dbReference type="Gene3D" id="1.10.238.10">
    <property type="entry name" value="EF-hand"/>
    <property type="match status" value="1"/>
</dbReference>
<dbReference type="GO" id="GO:0030130">
    <property type="term" value="C:clathrin coat of trans-Golgi network vesicle"/>
    <property type="evidence" value="ECO:0007669"/>
    <property type="project" value="TreeGrafter"/>
</dbReference>
<gene>
    <name evidence="2" type="ORF">CTOB1V02_LOCUS1252</name>
</gene>
<dbReference type="OrthoDB" id="524326at2759"/>
<feature type="compositionally biased region" description="Polar residues" evidence="1">
    <location>
        <begin position="365"/>
        <end position="401"/>
    </location>
</feature>
<dbReference type="SMART" id="SM00027">
    <property type="entry name" value="EH"/>
    <property type="match status" value="1"/>
</dbReference>
<feature type="compositionally biased region" description="Low complexity" evidence="1">
    <location>
        <begin position="304"/>
        <end position="316"/>
    </location>
</feature>
<sequence length="1012" mass="107879">MEKKYPNIDDMMRSYVDLSSTKEPAARRAFQIPLEEIQSIEIPALFISLSDTLRFAADSPFTDPVRVYSLFLQSRLPREVLAHIWSLVNRHTPGTLTVEELHEALALIALAQHGHPLTPGDAASIFASINKIPEPSFYMEPLGHRPGMAPQALTTIHSAAQTTSQPLPFLTSQAGTSMVDTQLLTSEVPFSDSSCSGVQDEFGDFVGNSGADSVDDPQRFALPTALTSTAKNDSSQSASPQSAEEEEDEWNDFVSVTPEPVRKNYVAISHNVQPMVVTSREGSSKGISNGSLASQISRMHLGSLNSSSASSLPRKPSVSRKDEPGIHRNLMDDSSSSPSPQSPPSVPLQSNQIPSASRAIRRDQTFSSEVRSASSLSNGSDPSPQSTNQNDPSPQSTNQNDPYAALRDLELSSGRESSAPPDLLCGGPTFPPDLVSSSPPAAVDLLSLDLVSSQPQGRPMDLVSSQPQGRPMDLVSSQPEGRPMDLVSSQPEGRPMDLVSSQPQGRPMDLVSSQPQGRPMDLVSSQPQGRPMDLVSSQPEGRPMDLVSSQPEGRPMDLVSSQPEGRPMDLVSSQPQGRSGPVRLYPLDLIAPSRSDPPVSAAQPWGGLDLVISNTSAVPGGPRIPFPDLMSSGARNEDHSDPDLMAPVGGGPDLMAQADADDSFSDFVSASDPAESDRVHNPGDRIFATMSNAAEDELSVEIVDAADKRGSLPDLLSGFESLKASFSSALASSLLAVNRQGRKSPGSVASDTASVSSSVTGATGGGSRDAEDSVGGVYEDGVGMASMSLGPMGRQSSSEVDDRYDAFRLALGGEQQDVEASALSDTAGRSRETALVNSWERVVSVCLSLVTTGVAFFEGAGDDVTLAALLKEEEARDYLKNLQEVYLVGRRIFHASKACDRSSERLRQGEVELTRSWLVLKDFSIKAKLMEEDPTFSFSPFANSSGCGVCLLATTNKRGGLSLPTVITDLYVTGQTTDEASPVLAFNGRNYHCSCANLWINRLDHILPTLVL</sequence>
<dbReference type="InterPro" id="IPR039656">
    <property type="entry name" value="SYNRG"/>
</dbReference>
<dbReference type="Pfam" id="PF25999">
    <property type="entry name" value="SYNRG_C"/>
    <property type="match status" value="1"/>
</dbReference>
<evidence type="ECO:0000313" key="2">
    <source>
        <dbReference type="EMBL" id="CAD7223262.1"/>
    </source>
</evidence>
<dbReference type="PANTHER" id="PTHR15463">
    <property type="entry name" value="AP1 GAMMA SUBUNIT BINDING PROTEIN 1"/>
    <property type="match status" value="1"/>
</dbReference>
<protein>
    <submittedName>
        <fullName evidence="2">Uncharacterized protein</fullName>
    </submittedName>
</protein>
<name>A0A7R8W1U8_9CRUS</name>
<reference evidence="2" key="1">
    <citation type="submission" date="2020-11" db="EMBL/GenBank/DDBJ databases">
        <authorList>
            <person name="Tran Van P."/>
        </authorList>
    </citation>
    <scope>NUCLEOTIDE SEQUENCE</scope>
</reference>